<dbReference type="InterPro" id="IPR036271">
    <property type="entry name" value="Tet_transcr_reg_TetR-rel_C_sf"/>
</dbReference>
<feature type="DNA-binding region" description="H-T-H motif" evidence="4">
    <location>
        <begin position="29"/>
        <end position="48"/>
    </location>
</feature>
<feature type="domain" description="HTH tetR-type" evidence="5">
    <location>
        <begin position="6"/>
        <end position="66"/>
    </location>
</feature>
<dbReference type="Pfam" id="PF00440">
    <property type="entry name" value="TetR_N"/>
    <property type="match status" value="1"/>
</dbReference>
<evidence type="ECO:0000313" key="6">
    <source>
        <dbReference type="EMBL" id="KAF0806754.1"/>
    </source>
</evidence>
<protein>
    <submittedName>
        <fullName evidence="6">TetR family transcriptional regulator</fullName>
    </submittedName>
</protein>
<dbReference type="SUPFAM" id="SSF48498">
    <property type="entry name" value="Tetracyclin repressor-like, C-terminal domain"/>
    <property type="match status" value="1"/>
</dbReference>
<keyword evidence="7" id="KW-1185">Reference proteome</keyword>
<dbReference type="PANTHER" id="PTHR47506:SF3">
    <property type="entry name" value="HTH-TYPE TRANSCRIPTIONAL REGULATOR LMRA"/>
    <property type="match status" value="1"/>
</dbReference>
<evidence type="ECO:0000259" key="5">
    <source>
        <dbReference type="PROSITE" id="PS50977"/>
    </source>
</evidence>
<dbReference type="InterPro" id="IPR009057">
    <property type="entry name" value="Homeodomain-like_sf"/>
</dbReference>
<accession>A0ABQ6YA88</accession>
<proteinExistence type="predicted"/>
<dbReference type="Gene3D" id="1.10.357.10">
    <property type="entry name" value="Tetracycline Repressor, domain 2"/>
    <property type="match status" value="1"/>
</dbReference>
<dbReference type="InterPro" id="IPR001647">
    <property type="entry name" value="HTH_TetR"/>
</dbReference>
<dbReference type="Pfam" id="PF21993">
    <property type="entry name" value="TetR_C_13_2"/>
    <property type="match status" value="1"/>
</dbReference>
<dbReference type="Proteomes" id="UP000771797">
    <property type="component" value="Unassembled WGS sequence"/>
</dbReference>
<organism evidence="6 7">
    <name type="scientific">Alcanivorax xiamenensis</name>
    <dbReference type="NCBI Taxonomy" id="1177156"/>
    <lineage>
        <taxon>Bacteria</taxon>
        <taxon>Pseudomonadati</taxon>
        <taxon>Pseudomonadota</taxon>
        <taxon>Gammaproteobacteria</taxon>
        <taxon>Oceanospirillales</taxon>
        <taxon>Alcanivoracaceae</taxon>
        <taxon>Alcanivorax</taxon>
    </lineage>
</organism>
<sequence>MSQSKPEARRRLIAGAAEMLSRRGLNATSIRELAKYSKAPLGSTYHYFPGGKKQVVVEAVRYVGGKVTAVLAESLQAGPLHGLSAFLELWREQVLKSDFKAGCPILSVAVEEPDSDEGMVALDAAARVFATWTDVMSQSLRMEGVEDEQAKQLATLIVSSVEGTVALCRAQRSIEPLDRVSRQLEWLIETAIQSKT</sequence>
<comment type="caution">
    <text evidence="6">The sequence shown here is derived from an EMBL/GenBank/DDBJ whole genome shotgun (WGS) entry which is preliminary data.</text>
</comment>
<evidence type="ECO:0000256" key="2">
    <source>
        <dbReference type="ARBA" id="ARBA00023125"/>
    </source>
</evidence>
<reference evidence="6 7" key="1">
    <citation type="submission" date="2012-09" db="EMBL/GenBank/DDBJ databases">
        <title>Genome Sequence of alkane-degrading Bacterium Alcanivorax sp. 6-D-6.</title>
        <authorList>
            <person name="Lai Q."/>
            <person name="Shao Z."/>
        </authorList>
    </citation>
    <scope>NUCLEOTIDE SEQUENCE [LARGE SCALE GENOMIC DNA]</scope>
    <source>
        <strain evidence="6 7">6-D-6</strain>
    </source>
</reference>
<gene>
    <name evidence="6" type="ORF">A6D6_01429</name>
</gene>
<keyword evidence="1" id="KW-0805">Transcription regulation</keyword>
<name>A0ABQ6YA88_9GAMM</name>
<keyword evidence="3" id="KW-0804">Transcription</keyword>
<evidence type="ECO:0000256" key="1">
    <source>
        <dbReference type="ARBA" id="ARBA00023015"/>
    </source>
</evidence>
<dbReference type="PROSITE" id="PS50977">
    <property type="entry name" value="HTH_TETR_2"/>
    <property type="match status" value="1"/>
</dbReference>
<evidence type="ECO:0000256" key="4">
    <source>
        <dbReference type="PROSITE-ProRule" id="PRU00335"/>
    </source>
</evidence>
<dbReference type="RefSeq" id="WP_097057840.1">
    <property type="nucleotide sequence ID" value="NZ_AQPF01000007.1"/>
</dbReference>
<keyword evidence="2 4" id="KW-0238">DNA-binding</keyword>
<evidence type="ECO:0000313" key="7">
    <source>
        <dbReference type="Proteomes" id="UP000771797"/>
    </source>
</evidence>
<dbReference type="PANTHER" id="PTHR47506">
    <property type="entry name" value="TRANSCRIPTIONAL REGULATORY PROTEIN"/>
    <property type="match status" value="1"/>
</dbReference>
<dbReference type="InterPro" id="IPR054156">
    <property type="entry name" value="YxaF_TetR_C"/>
</dbReference>
<evidence type="ECO:0000256" key="3">
    <source>
        <dbReference type="ARBA" id="ARBA00023163"/>
    </source>
</evidence>
<dbReference type="SUPFAM" id="SSF46689">
    <property type="entry name" value="Homeodomain-like"/>
    <property type="match status" value="1"/>
</dbReference>
<dbReference type="EMBL" id="AQPF01000007">
    <property type="protein sequence ID" value="KAF0806754.1"/>
    <property type="molecule type" value="Genomic_DNA"/>
</dbReference>